<gene>
    <name evidence="1" type="ORF">KSB_71380</name>
</gene>
<sequence length="76" mass="8241">MESHARHVIGADDSGWSMDTHRYHQLDFCGHARSSASRLRTVSHTPVASSVSPNRTHTWSADGLTSRIDVAGAAIN</sequence>
<evidence type="ECO:0000313" key="2">
    <source>
        <dbReference type="Proteomes" id="UP000654345"/>
    </source>
</evidence>
<dbReference type="EMBL" id="BNJG01000003">
    <property type="protein sequence ID" value="GHO58663.1"/>
    <property type="molecule type" value="Genomic_DNA"/>
</dbReference>
<dbReference type="Proteomes" id="UP000654345">
    <property type="component" value="Unassembled WGS sequence"/>
</dbReference>
<comment type="caution">
    <text evidence="1">The sequence shown here is derived from an EMBL/GenBank/DDBJ whole genome shotgun (WGS) entry which is preliminary data.</text>
</comment>
<protein>
    <submittedName>
        <fullName evidence="1">Uncharacterized protein</fullName>
    </submittedName>
</protein>
<name>A0ABQ3V113_9CHLR</name>
<proteinExistence type="predicted"/>
<reference evidence="1 2" key="1">
    <citation type="journal article" date="2021" name="Int. J. Syst. Evol. Microbiol.">
        <title>Reticulibacter mediterranei gen. nov., sp. nov., within the new family Reticulibacteraceae fam. nov., and Ktedonospora formicarum gen. nov., sp. nov., Ktedonobacter robiniae sp. nov., Dictyobacter formicarum sp. nov. and Dictyobacter arantiisoli sp. nov., belonging to the class Ktedonobacteria.</title>
        <authorList>
            <person name="Yabe S."/>
            <person name="Zheng Y."/>
            <person name="Wang C.M."/>
            <person name="Sakai Y."/>
            <person name="Abe K."/>
            <person name="Yokota A."/>
            <person name="Donadio S."/>
            <person name="Cavaletti L."/>
            <person name="Monciardini P."/>
        </authorList>
    </citation>
    <scope>NUCLEOTIDE SEQUENCE [LARGE SCALE GENOMIC DNA]</scope>
    <source>
        <strain evidence="1 2">SOSP1-30</strain>
    </source>
</reference>
<evidence type="ECO:0000313" key="1">
    <source>
        <dbReference type="EMBL" id="GHO58663.1"/>
    </source>
</evidence>
<accession>A0ABQ3V113</accession>
<keyword evidence="2" id="KW-1185">Reference proteome</keyword>
<dbReference type="RefSeq" id="WP_201374920.1">
    <property type="nucleotide sequence ID" value="NZ_BNJG01000003.1"/>
</dbReference>
<organism evidence="1 2">
    <name type="scientific">Ktedonobacter robiniae</name>
    <dbReference type="NCBI Taxonomy" id="2778365"/>
    <lineage>
        <taxon>Bacteria</taxon>
        <taxon>Bacillati</taxon>
        <taxon>Chloroflexota</taxon>
        <taxon>Ktedonobacteria</taxon>
        <taxon>Ktedonobacterales</taxon>
        <taxon>Ktedonobacteraceae</taxon>
        <taxon>Ktedonobacter</taxon>
    </lineage>
</organism>